<feature type="compositionally biased region" description="Basic and acidic residues" evidence="1">
    <location>
        <begin position="108"/>
        <end position="130"/>
    </location>
</feature>
<keyword evidence="4" id="KW-1185">Reference proteome</keyword>
<sequence length="163" mass="17332">MVATFILTRAFAISALFVGAFNLAYAAPVAYPANVHLDGRNCRQEGCTFKEPSSAVASSDVPLQTAVARSDPLFDAIRPVASAPDEVQTIADTALQTVTTAADQSNVDVKKREPASHSDDKSKRNHERDVAQAVTYQHGQADTAEPGSKRAPDSDNCRVLGCT</sequence>
<feature type="chain" id="PRO_5013957751" evidence="2">
    <location>
        <begin position="27"/>
        <end position="163"/>
    </location>
</feature>
<reference evidence="3 4" key="1">
    <citation type="journal article" date="2012" name="Science">
        <title>The Paleozoic origin of enzymatic lignin decomposition reconstructed from 31 fungal genomes.</title>
        <authorList>
            <person name="Floudas D."/>
            <person name="Binder M."/>
            <person name="Riley R."/>
            <person name="Barry K."/>
            <person name="Blanchette R.A."/>
            <person name="Henrissat B."/>
            <person name="Martinez A.T."/>
            <person name="Otillar R."/>
            <person name="Spatafora J.W."/>
            <person name="Yadav J.S."/>
            <person name="Aerts A."/>
            <person name="Benoit I."/>
            <person name="Boyd A."/>
            <person name="Carlson A."/>
            <person name="Copeland A."/>
            <person name="Coutinho P.M."/>
            <person name="de Vries R.P."/>
            <person name="Ferreira P."/>
            <person name="Findley K."/>
            <person name="Foster B."/>
            <person name="Gaskell J."/>
            <person name="Glotzer D."/>
            <person name="Gorecki P."/>
            <person name="Heitman J."/>
            <person name="Hesse C."/>
            <person name="Hori C."/>
            <person name="Igarashi K."/>
            <person name="Jurgens J.A."/>
            <person name="Kallen N."/>
            <person name="Kersten P."/>
            <person name="Kohler A."/>
            <person name="Kuees U."/>
            <person name="Kumar T.K.A."/>
            <person name="Kuo A."/>
            <person name="LaButti K."/>
            <person name="Larrondo L.F."/>
            <person name="Lindquist E."/>
            <person name="Ling A."/>
            <person name="Lombard V."/>
            <person name="Lucas S."/>
            <person name="Lundell T."/>
            <person name="Martin R."/>
            <person name="McLaughlin D.J."/>
            <person name="Morgenstern I."/>
            <person name="Morin E."/>
            <person name="Murat C."/>
            <person name="Nagy L.G."/>
            <person name="Nolan M."/>
            <person name="Ohm R.A."/>
            <person name="Patyshakuliyeva A."/>
            <person name="Rokas A."/>
            <person name="Ruiz-Duenas F.J."/>
            <person name="Sabat G."/>
            <person name="Salamov A."/>
            <person name="Samejima M."/>
            <person name="Schmutz J."/>
            <person name="Slot J.C."/>
            <person name="St John F."/>
            <person name="Stenlid J."/>
            <person name="Sun H."/>
            <person name="Sun S."/>
            <person name="Syed K."/>
            <person name="Tsang A."/>
            <person name="Wiebenga A."/>
            <person name="Young D."/>
            <person name="Pisabarro A."/>
            <person name="Eastwood D.C."/>
            <person name="Martin F."/>
            <person name="Cullen D."/>
            <person name="Grigoriev I.V."/>
            <person name="Hibbett D.S."/>
        </authorList>
    </citation>
    <scope>NUCLEOTIDE SEQUENCE [LARGE SCALE GENOMIC DNA]</scope>
    <source>
        <strain evidence="3 4">MD-104</strain>
    </source>
</reference>
<dbReference type="EMBL" id="KB467854">
    <property type="protein sequence ID" value="PCH35805.1"/>
    <property type="molecule type" value="Genomic_DNA"/>
</dbReference>
<feature type="compositionally biased region" description="Basic and acidic residues" evidence="1">
    <location>
        <begin position="147"/>
        <end position="156"/>
    </location>
</feature>
<feature type="signal peptide" evidence="2">
    <location>
        <begin position="1"/>
        <end position="26"/>
    </location>
</feature>
<protein>
    <submittedName>
        <fullName evidence="3">Uncharacterized protein</fullName>
    </submittedName>
</protein>
<accession>A0A2H3J279</accession>
<dbReference type="OrthoDB" id="2789996at2759"/>
<organism evidence="3 4">
    <name type="scientific">Wolfiporia cocos (strain MD-104)</name>
    <name type="common">Brown rot fungus</name>
    <dbReference type="NCBI Taxonomy" id="742152"/>
    <lineage>
        <taxon>Eukaryota</taxon>
        <taxon>Fungi</taxon>
        <taxon>Dikarya</taxon>
        <taxon>Basidiomycota</taxon>
        <taxon>Agaricomycotina</taxon>
        <taxon>Agaricomycetes</taxon>
        <taxon>Polyporales</taxon>
        <taxon>Phaeolaceae</taxon>
        <taxon>Wolfiporia</taxon>
    </lineage>
</organism>
<dbReference type="AlphaFoldDB" id="A0A2H3J279"/>
<name>A0A2H3J279_WOLCO</name>
<evidence type="ECO:0000313" key="3">
    <source>
        <dbReference type="EMBL" id="PCH35805.1"/>
    </source>
</evidence>
<gene>
    <name evidence="3" type="ORF">WOLCODRAFT_140091</name>
</gene>
<keyword evidence="2" id="KW-0732">Signal</keyword>
<dbReference type="Proteomes" id="UP000218811">
    <property type="component" value="Unassembled WGS sequence"/>
</dbReference>
<evidence type="ECO:0000256" key="1">
    <source>
        <dbReference type="SAM" id="MobiDB-lite"/>
    </source>
</evidence>
<evidence type="ECO:0000313" key="4">
    <source>
        <dbReference type="Proteomes" id="UP000218811"/>
    </source>
</evidence>
<proteinExistence type="predicted"/>
<feature type="region of interest" description="Disordered" evidence="1">
    <location>
        <begin position="101"/>
        <end position="163"/>
    </location>
</feature>
<evidence type="ECO:0000256" key="2">
    <source>
        <dbReference type="SAM" id="SignalP"/>
    </source>
</evidence>